<accession>A0A9D1ZKG4</accession>
<name>A0A9D1ZKG4_9BACE</name>
<reference evidence="2" key="1">
    <citation type="journal article" date="2021" name="PeerJ">
        <title>Extensive microbial diversity within the chicken gut microbiome revealed by metagenomics and culture.</title>
        <authorList>
            <person name="Gilroy R."/>
            <person name="Ravi A."/>
            <person name="Getino M."/>
            <person name="Pursley I."/>
            <person name="Horton D.L."/>
            <person name="Alikhan N.F."/>
            <person name="Baker D."/>
            <person name="Gharbi K."/>
            <person name="Hall N."/>
            <person name="Watson M."/>
            <person name="Adriaenssens E.M."/>
            <person name="Foster-Nyarko E."/>
            <person name="Jarju S."/>
            <person name="Secka A."/>
            <person name="Antonio M."/>
            <person name="Oren A."/>
            <person name="Chaudhuri R.R."/>
            <person name="La Ragione R."/>
            <person name="Hildebrand F."/>
            <person name="Pallen M.J."/>
        </authorList>
    </citation>
    <scope>NUCLEOTIDE SEQUENCE</scope>
    <source>
        <strain evidence="2">Gambia2-208</strain>
    </source>
</reference>
<comment type="caution">
    <text evidence="2">The sequence shown here is derived from an EMBL/GenBank/DDBJ whole genome shotgun (WGS) entry which is preliminary data.</text>
</comment>
<evidence type="ECO:0000313" key="2">
    <source>
        <dbReference type="EMBL" id="HIY89418.1"/>
    </source>
</evidence>
<dbReference type="Proteomes" id="UP000886851">
    <property type="component" value="Unassembled WGS sequence"/>
</dbReference>
<proteinExistence type="predicted"/>
<evidence type="ECO:0008006" key="4">
    <source>
        <dbReference type="Google" id="ProtNLM"/>
    </source>
</evidence>
<evidence type="ECO:0000313" key="3">
    <source>
        <dbReference type="Proteomes" id="UP000886851"/>
    </source>
</evidence>
<keyword evidence="1" id="KW-1133">Transmembrane helix</keyword>
<evidence type="ECO:0000256" key="1">
    <source>
        <dbReference type="SAM" id="Phobius"/>
    </source>
</evidence>
<reference evidence="2" key="2">
    <citation type="submission" date="2021-04" db="EMBL/GenBank/DDBJ databases">
        <authorList>
            <person name="Gilroy R."/>
        </authorList>
    </citation>
    <scope>NUCLEOTIDE SEQUENCE</scope>
    <source>
        <strain evidence="2">Gambia2-208</strain>
    </source>
</reference>
<sequence length="152" mass="17021">MEERIKRIVMYLKALHAFCWVVPLLVGIATEMDIPWVGAFAGDVRAAYGVETLVILLTVLCVPLVLKLFAWVLARRIDAVGIDRALRLYGMWSTVRVLLLFLPALGGFLGYYLLLSNKCLLCGLIALVAMLFCVPGQKRLRSELHIDKEMEG</sequence>
<protein>
    <recommendedName>
        <fullName evidence="4">Transmembrane protein</fullName>
    </recommendedName>
</protein>
<feature type="transmembrane region" description="Helical" evidence="1">
    <location>
        <begin position="111"/>
        <end position="134"/>
    </location>
</feature>
<dbReference type="EMBL" id="DXCV01000086">
    <property type="protein sequence ID" value="HIY89418.1"/>
    <property type="molecule type" value="Genomic_DNA"/>
</dbReference>
<feature type="transmembrane region" description="Helical" evidence="1">
    <location>
        <begin position="53"/>
        <end position="74"/>
    </location>
</feature>
<keyword evidence="1" id="KW-0812">Transmembrane</keyword>
<dbReference type="AlphaFoldDB" id="A0A9D1ZKG4"/>
<keyword evidence="1" id="KW-0472">Membrane</keyword>
<organism evidence="2 3">
    <name type="scientific">Candidatus Bacteroides pullicola</name>
    <dbReference type="NCBI Taxonomy" id="2838475"/>
    <lineage>
        <taxon>Bacteria</taxon>
        <taxon>Pseudomonadati</taxon>
        <taxon>Bacteroidota</taxon>
        <taxon>Bacteroidia</taxon>
        <taxon>Bacteroidales</taxon>
        <taxon>Bacteroidaceae</taxon>
        <taxon>Bacteroides</taxon>
    </lineage>
</organism>
<gene>
    <name evidence="2" type="ORF">H9824_12070</name>
</gene>
<feature type="transmembrane region" description="Helical" evidence="1">
    <location>
        <begin position="86"/>
        <end position="105"/>
    </location>
</feature>